<dbReference type="AlphaFoldDB" id="A0A6L3VTH8"/>
<keyword evidence="3" id="KW-1185">Reference proteome</keyword>
<organism evidence="2 3">
    <name type="scientific">Actinomadura montaniterrae</name>
    <dbReference type="NCBI Taxonomy" id="1803903"/>
    <lineage>
        <taxon>Bacteria</taxon>
        <taxon>Bacillati</taxon>
        <taxon>Actinomycetota</taxon>
        <taxon>Actinomycetes</taxon>
        <taxon>Streptosporangiales</taxon>
        <taxon>Thermomonosporaceae</taxon>
        <taxon>Actinomadura</taxon>
    </lineage>
</organism>
<protein>
    <recommendedName>
        <fullName evidence="4">GerMN domain-containing protein</fullName>
    </recommendedName>
</protein>
<dbReference type="RefSeq" id="WP_151542097.1">
    <property type="nucleotide sequence ID" value="NZ_WBMR01000066.1"/>
</dbReference>
<evidence type="ECO:0008006" key="4">
    <source>
        <dbReference type="Google" id="ProtNLM"/>
    </source>
</evidence>
<evidence type="ECO:0000313" key="2">
    <source>
        <dbReference type="EMBL" id="KAB2378951.1"/>
    </source>
</evidence>
<dbReference type="Proteomes" id="UP000483004">
    <property type="component" value="Unassembled WGS sequence"/>
</dbReference>
<evidence type="ECO:0000313" key="3">
    <source>
        <dbReference type="Proteomes" id="UP000483004"/>
    </source>
</evidence>
<name>A0A6L3VTH8_9ACTN</name>
<evidence type="ECO:0000256" key="1">
    <source>
        <dbReference type="SAM" id="SignalP"/>
    </source>
</evidence>
<sequence>MGDRLGRLVGLVRPAAAVLAAAAALAVVATAGCGVRPTGVVSAGGPVEAAGNSGTITVYLARGKHLEPVVRPELPGHPYLALSQLSVPVTAAEKLQGLHTEVRRPLVARLVRVASRPKDDAVLVVDLPDTVPRRPVHWSSTALAQIACTAEAVPGISSVRLWSAPDADEDGWGRVRCGDYRDAP</sequence>
<reference evidence="2 3" key="1">
    <citation type="submission" date="2019-09" db="EMBL/GenBank/DDBJ databases">
        <title>Actinomadura physcomitrii sp. nov., a novel actinomycete isolated from moss [Physcomitrium sphaericum (Ludw) Fuernr].</title>
        <authorList>
            <person name="Liu C."/>
            <person name="Zhuang X."/>
        </authorList>
    </citation>
    <scope>NUCLEOTIDE SEQUENCE [LARGE SCALE GENOMIC DNA]</scope>
    <source>
        <strain evidence="2 3">CYP1-1B</strain>
    </source>
</reference>
<feature type="chain" id="PRO_5038435913" description="GerMN domain-containing protein" evidence="1">
    <location>
        <begin position="32"/>
        <end position="184"/>
    </location>
</feature>
<dbReference type="PROSITE" id="PS51257">
    <property type="entry name" value="PROKAR_LIPOPROTEIN"/>
    <property type="match status" value="1"/>
</dbReference>
<proteinExistence type="predicted"/>
<gene>
    <name evidence="2" type="ORF">F9B16_22540</name>
</gene>
<dbReference type="EMBL" id="WBMR01000066">
    <property type="protein sequence ID" value="KAB2378951.1"/>
    <property type="molecule type" value="Genomic_DNA"/>
</dbReference>
<keyword evidence="1" id="KW-0732">Signal</keyword>
<dbReference type="OrthoDB" id="3626511at2"/>
<feature type="signal peptide" evidence="1">
    <location>
        <begin position="1"/>
        <end position="31"/>
    </location>
</feature>
<comment type="caution">
    <text evidence="2">The sequence shown here is derived from an EMBL/GenBank/DDBJ whole genome shotgun (WGS) entry which is preliminary data.</text>
</comment>
<accession>A0A6L3VTH8</accession>